<dbReference type="Pfam" id="PF04205">
    <property type="entry name" value="FMN_bind"/>
    <property type="match status" value="1"/>
</dbReference>
<keyword evidence="7" id="KW-0732">Signal</keyword>
<keyword evidence="6" id="KW-1278">Translocase</keyword>
<comment type="subcellular location">
    <subcellularLocation>
        <location evidence="6">Cell inner membrane</location>
        <topology evidence="6">Single-pass membrane protein</topology>
    </subcellularLocation>
</comment>
<dbReference type="InterPro" id="IPR010209">
    <property type="entry name" value="Ion_transpt_RnfG/RsxG"/>
</dbReference>
<keyword evidence="1 6" id="KW-0813">Transport</keyword>
<proteinExistence type="inferred from homology"/>
<accession>A0A448TS35</accession>
<keyword evidence="3 6" id="KW-0285">Flavoprotein</keyword>
<keyword evidence="6" id="KW-1003">Cell membrane</keyword>
<evidence type="ECO:0000256" key="1">
    <source>
        <dbReference type="ARBA" id="ARBA00022448"/>
    </source>
</evidence>
<protein>
    <recommendedName>
        <fullName evidence="6">Ion-translocating oxidoreductase complex subunit G</fullName>
        <ecNumber evidence="6">7.-.-.-</ecNumber>
    </recommendedName>
    <alternativeName>
        <fullName evidence="6">Rnf electron transport complex subunit G</fullName>
    </alternativeName>
</protein>
<comment type="similarity">
    <text evidence="6">Belongs to the RnfG family.</text>
</comment>
<evidence type="ECO:0000313" key="10">
    <source>
        <dbReference type="Proteomes" id="UP000279799"/>
    </source>
</evidence>
<comment type="subunit">
    <text evidence="6">The complex is composed of six subunits: RnfA, RnfB, RnfC, RnfD, RnfE and RnfG.</text>
</comment>
<keyword evidence="6" id="KW-0472">Membrane</keyword>
<feature type="chain" id="PRO_5019213405" description="Ion-translocating oxidoreductase complex subunit G" evidence="7">
    <location>
        <begin position="28"/>
        <end position="214"/>
    </location>
</feature>
<feature type="modified residue" description="FMN phosphoryl threonine" evidence="6">
    <location>
        <position position="181"/>
    </location>
</feature>
<evidence type="ECO:0000256" key="6">
    <source>
        <dbReference type="HAMAP-Rule" id="MF_00479"/>
    </source>
</evidence>
<evidence type="ECO:0000256" key="2">
    <source>
        <dbReference type="ARBA" id="ARBA00022553"/>
    </source>
</evidence>
<dbReference type="EC" id="7.-.-.-" evidence="6"/>
<dbReference type="EMBL" id="LR134510">
    <property type="protein sequence ID" value="VEJ08809.1"/>
    <property type="molecule type" value="Genomic_DNA"/>
</dbReference>
<keyword evidence="4 6" id="KW-0288">FMN</keyword>
<dbReference type="GO" id="GO:0009055">
    <property type="term" value="F:electron transfer activity"/>
    <property type="evidence" value="ECO:0007669"/>
    <property type="project" value="InterPro"/>
</dbReference>
<evidence type="ECO:0000313" key="9">
    <source>
        <dbReference type="EMBL" id="VEJ08809.1"/>
    </source>
</evidence>
<comment type="function">
    <text evidence="6">Part of a membrane-bound complex that couples electron transfer with translocation of ions across the membrane.</text>
</comment>
<dbReference type="Proteomes" id="UP000279799">
    <property type="component" value="Chromosome"/>
</dbReference>
<sequence>MKNIFKVTRKNAILLSAVAFICTALSAGSYFLTRSQIADEIANQKRDLLAQVVPTDMYNNDLLATCGKPNGVFAHDKNLKQMCIAKENDKTVAYVFETIAPNGYSGPIHLIVGLTPAGEVLGVRVTEENETPGLGDKIELKHSNWILSFAHKFIEPNNPQNMKEWAVKKDGGEFDQFTGATITPRAVVNQVKLSSVSVLSILKDMKEAQNTNKE</sequence>
<feature type="signal peptide" evidence="7">
    <location>
        <begin position="1"/>
        <end position="27"/>
    </location>
</feature>
<evidence type="ECO:0000259" key="8">
    <source>
        <dbReference type="SMART" id="SM00900"/>
    </source>
</evidence>
<dbReference type="KEGG" id="adp:NCTC12871_00224"/>
<comment type="cofactor">
    <cofactor evidence="6">
        <name>FMN</name>
        <dbReference type="ChEBI" id="CHEBI:58210"/>
    </cofactor>
</comment>
<reference evidence="9 10" key="1">
    <citation type="submission" date="2018-12" db="EMBL/GenBank/DDBJ databases">
        <authorList>
            <consortium name="Pathogen Informatics"/>
        </authorList>
    </citation>
    <scope>NUCLEOTIDE SEQUENCE [LARGE SCALE GENOMIC DNA]</scope>
    <source>
        <strain evidence="9 10">NCTC12871</strain>
    </source>
</reference>
<dbReference type="SMART" id="SM00900">
    <property type="entry name" value="FMN_bind"/>
    <property type="match status" value="1"/>
</dbReference>
<dbReference type="AlphaFoldDB" id="A0A448TS35"/>
<dbReference type="PANTHER" id="PTHR36118:SF1">
    <property type="entry name" value="ION-TRANSLOCATING OXIDOREDUCTASE COMPLEX SUBUNIT G"/>
    <property type="match status" value="1"/>
</dbReference>
<dbReference type="GO" id="GO:0005886">
    <property type="term" value="C:plasma membrane"/>
    <property type="evidence" value="ECO:0007669"/>
    <property type="project" value="UniProtKB-SubCell"/>
</dbReference>
<dbReference type="RefSeq" id="WP_126598198.1">
    <property type="nucleotide sequence ID" value="NZ_LR134510.1"/>
</dbReference>
<dbReference type="PIRSF" id="PIRSF006091">
    <property type="entry name" value="E_trnsport_RnfG"/>
    <property type="match status" value="1"/>
</dbReference>
<keyword evidence="6" id="KW-0997">Cell inner membrane</keyword>
<evidence type="ECO:0000256" key="7">
    <source>
        <dbReference type="SAM" id="SignalP"/>
    </source>
</evidence>
<dbReference type="NCBIfam" id="TIGR01947">
    <property type="entry name" value="rnfG"/>
    <property type="match status" value="1"/>
</dbReference>
<keyword evidence="2 6" id="KW-0597">Phosphoprotein</keyword>
<gene>
    <name evidence="6" type="primary">rnfG</name>
    <name evidence="9" type="ORF">NCTC12871_00224</name>
</gene>
<dbReference type="HAMAP" id="MF_00479">
    <property type="entry name" value="RsxG_RnfG"/>
    <property type="match status" value="1"/>
</dbReference>
<dbReference type="GO" id="GO:0022900">
    <property type="term" value="P:electron transport chain"/>
    <property type="evidence" value="ECO:0007669"/>
    <property type="project" value="UniProtKB-UniRule"/>
</dbReference>
<evidence type="ECO:0000256" key="4">
    <source>
        <dbReference type="ARBA" id="ARBA00022643"/>
    </source>
</evidence>
<keyword evidence="5 6" id="KW-0249">Electron transport</keyword>
<feature type="domain" description="FMN-binding" evidence="8">
    <location>
        <begin position="103"/>
        <end position="198"/>
    </location>
</feature>
<evidence type="ECO:0000256" key="5">
    <source>
        <dbReference type="ARBA" id="ARBA00022982"/>
    </source>
</evidence>
<dbReference type="InterPro" id="IPR007329">
    <property type="entry name" value="FMN-bd"/>
</dbReference>
<keyword evidence="10" id="KW-1185">Reference proteome</keyword>
<keyword evidence="6" id="KW-1133">Transmembrane helix</keyword>
<evidence type="ECO:0000256" key="3">
    <source>
        <dbReference type="ARBA" id="ARBA00022630"/>
    </source>
</evidence>
<dbReference type="OrthoDB" id="9784165at2"/>
<dbReference type="NCBIfam" id="NF002519">
    <property type="entry name" value="PRK01908.1"/>
    <property type="match status" value="1"/>
</dbReference>
<name>A0A448TS35_9PAST</name>
<keyword evidence="6" id="KW-0812">Transmembrane</keyword>
<organism evidence="9 10">
    <name type="scientific">Actinobacillus delphinicola</name>
    <dbReference type="NCBI Taxonomy" id="51161"/>
    <lineage>
        <taxon>Bacteria</taxon>
        <taxon>Pseudomonadati</taxon>
        <taxon>Pseudomonadota</taxon>
        <taxon>Gammaproteobacteria</taxon>
        <taxon>Pasteurellales</taxon>
        <taxon>Pasteurellaceae</taxon>
        <taxon>Actinobacillus</taxon>
    </lineage>
</organism>
<dbReference type="PANTHER" id="PTHR36118">
    <property type="entry name" value="ION-TRANSLOCATING OXIDOREDUCTASE COMPLEX SUBUNIT G"/>
    <property type="match status" value="1"/>
</dbReference>
<dbReference type="GO" id="GO:0010181">
    <property type="term" value="F:FMN binding"/>
    <property type="evidence" value="ECO:0007669"/>
    <property type="project" value="InterPro"/>
</dbReference>